<comment type="caution">
    <text evidence="2">The sequence shown here is derived from an EMBL/GenBank/DDBJ whole genome shotgun (WGS) entry which is preliminary data.</text>
</comment>
<keyword evidence="3" id="KW-1185">Reference proteome</keyword>
<feature type="region of interest" description="Disordered" evidence="1">
    <location>
        <begin position="136"/>
        <end position="187"/>
    </location>
</feature>
<dbReference type="OrthoDB" id="3773350at2759"/>
<proteinExistence type="predicted"/>
<organism evidence="2 3">
    <name type="scientific">Clohesyomyces aquaticus</name>
    <dbReference type="NCBI Taxonomy" id="1231657"/>
    <lineage>
        <taxon>Eukaryota</taxon>
        <taxon>Fungi</taxon>
        <taxon>Dikarya</taxon>
        <taxon>Ascomycota</taxon>
        <taxon>Pezizomycotina</taxon>
        <taxon>Dothideomycetes</taxon>
        <taxon>Pleosporomycetidae</taxon>
        <taxon>Pleosporales</taxon>
        <taxon>Lindgomycetaceae</taxon>
        <taxon>Clohesyomyces</taxon>
    </lineage>
</organism>
<accession>A0A1Y1ZXF3</accession>
<dbReference type="Proteomes" id="UP000193144">
    <property type="component" value="Unassembled WGS sequence"/>
</dbReference>
<sequence>MASVPTSSSLPKIPSLCGQRDEDIVDLSFISELSFCYSTSEYGAFDGNSIFSLGGVLNPRTDNYEIRGVHGGKKKRYVIAKRAKGRKCCGSKIYLSVMRETLDKNCKRKKCPTGVPSLDGESCQDKCPDGGRCPVGQKAKSVGDRCEDDPQRSRKGKCPGDTTLDPKDGPQNLDAPNPKCSIDDEKKCQKPKIPAKKRAECSLKTHYVHVSVDVDGKATEECRQTRRYKERKENKFKELKDKLKEKWTKDKPEREKKESERKENIKKLDDMKKRLDADRKDREKLTNANEKKKARMGKYYYDEDFMSSADRLSEWPQDIDIDTMKEVTDAGVDAEAWLKKWEHIVSAELETLEESPCNKRSLKNRCVASRDLDGSYPDTDMDVDSGRNTTAVKRDIAHWYPEHDTPDFEKRNPYVVLAEIAVFAVRLAMSLLAR</sequence>
<feature type="region of interest" description="Disordered" evidence="1">
    <location>
        <begin position="247"/>
        <end position="271"/>
    </location>
</feature>
<protein>
    <submittedName>
        <fullName evidence="2">Uncharacterized protein</fullName>
    </submittedName>
</protein>
<reference evidence="2 3" key="1">
    <citation type="submission" date="2016-07" db="EMBL/GenBank/DDBJ databases">
        <title>Pervasive Adenine N6-methylation of Active Genes in Fungi.</title>
        <authorList>
            <consortium name="DOE Joint Genome Institute"/>
            <person name="Mondo S.J."/>
            <person name="Dannebaum R.O."/>
            <person name="Kuo R.C."/>
            <person name="Labutti K."/>
            <person name="Haridas S."/>
            <person name="Kuo A."/>
            <person name="Salamov A."/>
            <person name="Ahrendt S.R."/>
            <person name="Lipzen A."/>
            <person name="Sullivan W."/>
            <person name="Andreopoulos W.B."/>
            <person name="Clum A."/>
            <person name="Lindquist E."/>
            <person name="Daum C."/>
            <person name="Ramamoorthy G.K."/>
            <person name="Gryganskyi A."/>
            <person name="Culley D."/>
            <person name="Magnuson J.K."/>
            <person name="James T.Y."/>
            <person name="O'Malley M.A."/>
            <person name="Stajich J.E."/>
            <person name="Spatafora J.W."/>
            <person name="Visel A."/>
            <person name="Grigoriev I.V."/>
        </authorList>
    </citation>
    <scope>NUCLEOTIDE SEQUENCE [LARGE SCALE GENOMIC DNA]</scope>
    <source>
        <strain evidence="2 3">CBS 115471</strain>
    </source>
</reference>
<dbReference type="EMBL" id="MCFA01000029">
    <property type="protein sequence ID" value="ORY14931.1"/>
    <property type="molecule type" value="Genomic_DNA"/>
</dbReference>
<gene>
    <name evidence="2" type="ORF">BCR34DRAFT_598835</name>
</gene>
<feature type="compositionally biased region" description="Basic and acidic residues" evidence="1">
    <location>
        <begin position="141"/>
        <end position="152"/>
    </location>
</feature>
<evidence type="ECO:0000313" key="3">
    <source>
        <dbReference type="Proteomes" id="UP000193144"/>
    </source>
</evidence>
<dbReference type="AlphaFoldDB" id="A0A1Y1ZXF3"/>
<evidence type="ECO:0000256" key="1">
    <source>
        <dbReference type="SAM" id="MobiDB-lite"/>
    </source>
</evidence>
<evidence type="ECO:0000313" key="2">
    <source>
        <dbReference type="EMBL" id="ORY14931.1"/>
    </source>
</evidence>
<name>A0A1Y1ZXF3_9PLEO</name>